<keyword evidence="2" id="KW-1185">Reference proteome</keyword>
<accession>A0AAD8PBX8</accession>
<gene>
    <name evidence="1" type="ORF">QVD17_06001</name>
</gene>
<dbReference type="EMBL" id="JAUHHV010000001">
    <property type="protein sequence ID" value="KAK1440176.1"/>
    <property type="molecule type" value="Genomic_DNA"/>
</dbReference>
<dbReference type="AlphaFoldDB" id="A0AAD8PBX8"/>
<protein>
    <recommendedName>
        <fullName evidence="3">Cysteine/Histidine-rich C1 domain family protein</fullName>
    </recommendedName>
</protein>
<proteinExistence type="predicted"/>
<comment type="caution">
    <text evidence="1">The sequence shown here is derived from an EMBL/GenBank/DDBJ whole genome shotgun (WGS) entry which is preliminary data.</text>
</comment>
<dbReference type="InterPro" id="IPR046349">
    <property type="entry name" value="C1-like_sf"/>
</dbReference>
<name>A0AAD8PBX8_TARER</name>
<sequence>MMKVFEHDHPLKLIDLQVSDIEDVEESDDEEDELVIADEFSCTCKRCHKDINEYSRYYYTCTNDSCDFSLHKFCTELPTTIKYLSCPDPLTFNPHGGADWSCGHCNRHHKGNESMLGKLCRRSVCLDLQMPKMYVLYPSRLRNVQDRAIHAHLVYYWSSC</sequence>
<dbReference type="Proteomes" id="UP001229421">
    <property type="component" value="Unassembled WGS sequence"/>
</dbReference>
<dbReference type="SUPFAM" id="SSF57889">
    <property type="entry name" value="Cysteine-rich domain"/>
    <property type="match status" value="1"/>
</dbReference>
<evidence type="ECO:0000313" key="2">
    <source>
        <dbReference type="Proteomes" id="UP001229421"/>
    </source>
</evidence>
<evidence type="ECO:0008006" key="3">
    <source>
        <dbReference type="Google" id="ProtNLM"/>
    </source>
</evidence>
<evidence type="ECO:0000313" key="1">
    <source>
        <dbReference type="EMBL" id="KAK1440176.1"/>
    </source>
</evidence>
<reference evidence="1" key="1">
    <citation type="journal article" date="2023" name="bioRxiv">
        <title>Improved chromosome-level genome assembly for marigold (Tagetes erecta).</title>
        <authorList>
            <person name="Jiang F."/>
            <person name="Yuan L."/>
            <person name="Wang S."/>
            <person name="Wang H."/>
            <person name="Xu D."/>
            <person name="Wang A."/>
            <person name="Fan W."/>
        </authorList>
    </citation>
    <scope>NUCLEOTIDE SEQUENCE</scope>
    <source>
        <strain evidence="1">WSJ</strain>
        <tissue evidence="1">Leaf</tissue>
    </source>
</reference>
<organism evidence="1 2">
    <name type="scientific">Tagetes erecta</name>
    <name type="common">African marigold</name>
    <dbReference type="NCBI Taxonomy" id="13708"/>
    <lineage>
        <taxon>Eukaryota</taxon>
        <taxon>Viridiplantae</taxon>
        <taxon>Streptophyta</taxon>
        <taxon>Embryophyta</taxon>
        <taxon>Tracheophyta</taxon>
        <taxon>Spermatophyta</taxon>
        <taxon>Magnoliopsida</taxon>
        <taxon>eudicotyledons</taxon>
        <taxon>Gunneridae</taxon>
        <taxon>Pentapetalae</taxon>
        <taxon>asterids</taxon>
        <taxon>campanulids</taxon>
        <taxon>Asterales</taxon>
        <taxon>Asteraceae</taxon>
        <taxon>Asteroideae</taxon>
        <taxon>Heliantheae alliance</taxon>
        <taxon>Tageteae</taxon>
        <taxon>Tagetes</taxon>
    </lineage>
</organism>